<proteinExistence type="predicted"/>
<comment type="caution">
    <text evidence="3">The sequence shown here is derived from an EMBL/GenBank/DDBJ whole genome shotgun (WGS) entry which is preliminary data.</text>
</comment>
<dbReference type="EMBL" id="NMQU01000082">
    <property type="protein sequence ID" value="OXM46892.1"/>
    <property type="molecule type" value="Genomic_DNA"/>
</dbReference>
<feature type="region of interest" description="Disordered" evidence="1">
    <location>
        <begin position="269"/>
        <end position="311"/>
    </location>
</feature>
<keyword evidence="2" id="KW-1133">Transmembrane helix</keyword>
<dbReference type="AlphaFoldDB" id="A0A229RJQ1"/>
<protein>
    <submittedName>
        <fullName evidence="3">Uncharacterized protein</fullName>
    </submittedName>
</protein>
<evidence type="ECO:0000256" key="2">
    <source>
        <dbReference type="SAM" id="Phobius"/>
    </source>
</evidence>
<dbReference type="OrthoDB" id="3694056at2"/>
<reference evidence="3 4" key="1">
    <citation type="submission" date="2017-07" db="EMBL/GenBank/DDBJ databases">
        <title>Amycolatopsis alba DSM 44262 Genome sequencing and assembly.</title>
        <authorList>
            <person name="Kaur N."/>
            <person name="Mayilraj S."/>
        </authorList>
    </citation>
    <scope>NUCLEOTIDE SEQUENCE [LARGE SCALE GENOMIC DNA]</scope>
    <source>
        <strain evidence="3 4">DSM 44262</strain>
    </source>
</reference>
<name>A0A229RJQ1_AMYAL</name>
<sequence>MTSARSQFSVDQAGFGFSQEKNALRMRDNSFASDAEARMWETRLIDHVRIVPIGTADVPDTAWSYFRFDDGTAALLHRLRAGHSSGRNDSQALIGSADALTASVALGFAWKHRSSGGELSASCHAHLLVEAESYGIHRGYLRDKAQEWWDAFVTVLARVLEKPGDPLSVIGCPDEFRLMMIATLRAIVEDQRLDRRGILPFGSFSTYEHSHDTSVVGLPDLVFLSKRPSGLGTVERVVVDLVRDDGEGVYADEARLILDRFIKTQPPPEQVMAVRESDKPVPWKRIESTGPEPRPSAQPARRRQEPSAGKTAGLLRARSLAEFGAELDRLSAPCQLQHIRQEVRNELDVRTVDTLTALVENDLVRDLESRLLEIMYGKSFSDLEDAVALKHAKAYIAQGRSGRFSRLLARDVEKRNPMDALGAVFDRWVNEDPNRAQTPSRLAQRAKRVRHLPLILAVAAIAVLTAVFLLGVLVGGSPAAPQAAAPPVPSPPAGLVVAVPPVTRSVAGTVPAGYQVFAFLKADELYYPQSVCEKPRADAWSCRWQPSTALQTAVPVAIPVPVGRVAGLAEQAAARGGIPHEAGWGLELGDA</sequence>
<accession>A0A229RJQ1</accession>
<keyword evidence="2" id="KW-0472">Membrane</keyword>
<gene>
    <name evidence="3" type="ORF">CFP75_25630</name>
</gene>
<keyword evidence="4" id="KW-1185">Reference proteome</keyword>
<evidence type="ECO:0000313" key="4">
    <source>
        <dbReference type="Proteomes" id="UP000215563"/>
    </source>
</evidence>
<feature type="transmembrane region" description="Helical" evidence="2">
    <location>
        <begin position="454"/>
        <end position="474"/>
    </location>
</feature>
<dbReference type="Proteomes" id="UP000215563">
    <property type="component" value="Unassembled WGS sequence"/>
</dbReference>
<evidence type="ECO:0000313" key="3">
    <source>
        <dbReference type="EMBL" id="OXM46892.1"/>
    </source>
</evidence>
<feature type="compositionally biased region" description="Basic and acidic residues" evidence="1">
    <location>
        <begin position="275"/>
        <end position="287"/>
    </location>
</feature>
<dbReference type="RefSeq" id="WP_020631968.1">
    <property type="nucleotide sequence ID" value="NZ_KB913032.1"/>
</dbReference>
<organism evidence="3 4">
    <name type="scientific">Amycolatopsis alba DSM 44262</name>
    <dbReference type="NCBI Taxonomy" id="1125972"/>
    <lineage>
        <taxon>Bacteria</taxon>
        <taxon>Bacillati</taxon>
        <taxon>Actinomycetota</taxon>
        <taxon>Actinomycetes</taxon>
        <taxon>Pseudonocardiales</taxon>
        <taxon>Pseudonocardiaceae</taxon>
        <taxon>Amycolatopsis</taxon>
    </lineage>
</organism>
<keyword evidence="2" id="KW-0812">Transmembrane</keyword>
<evidence type="ECO:0000256" key="1">
    <source>
        <dbReference type="SAM" id="MobiDB-lite"/>
    </source>
</evidence>